<dbReference type="InterPro" id="IPR040389">
    <property type="entry name" value="SMR"/>
</dbReference>
<dbReference type="GO" id="GO:0032875">
    <property type="term" value="P:regulation of DNA endoreduplication"/>
    <property type="evidence" value="ECO:0007669"/>
    <property type="project" value="InterPro"/>
</dbReference>
<dbReference type="GO" id="GO:0005634">
    <property type="term" value="C:nucleus"/>
    <property type="evidence" value="ECO:0007669"/>
    <property type="project" value="TreeGrafter"/>
</dbReference>
<evidence type="ECO:0000256" key="2">
    <source>
        <dbReference type="ARBA" id="ARBA00023306"/>
    </source>
</evidence>
<comment type="caution">
    <text evidence="4">The sequence shown here is derived from an EMBL/GenBank/DDBJ whole genome shotgun (WGS) entry which is preliminary data.</text>
</comment>
<sequence length="134" mass="14760">MGFNVLVVSPAVELHDEMERQSTSTQQHHQEGDQPARDIVAAADLKLKIPSYDDKDLDDGSSGDACRTPTSRDQKIPSCPPAPKKPKAIPSCRKRKSRVVTGNILDLSQEIESLFPAPLLLDLYGKINKVRRGN</sequence>
<dbReference type="Proteomes" id="UP001293593">
    <property type="component" value="Unassembled WGS sequence"/>
</dbReference>
<evidence type="ECO:0000313" key="5">
    <source>
        <dbReference type="Proteomes" id="UP001293593"/>
    </source>
</evidence>
<evidence type="ECO:0000256" key="3">
    <source>
        <dbReference type="SAM" id="MobiDB-lite"/>
    </source>
</evidence>
<evidence type="ECO:0000256" key="1">
    <source>
        <dbReference type="ARBA" id="ARBA00023013"/>
    </source>
</evidence>
<evidence type="ECO:0000313" key="4">
    <source>
        <dbReference type="EMBL" id="KAK4286525.1"/>
    </source>
</evidence>
<keyword evidence="2" id="KW-0131">Cell cycle</keyword>
<feature type="region of interest" description="Disordered" evidence="3">
    <location>
        <begin position="51"/>
        <end position="93"/>
    </location>
</feature>
<dbReference type="PANTHER" id="PTHR33142">
    <property type="entry name" value="CYCLIN-DEPENDENT PROTEIN KINASE INHIBITOR SMR13"/>
    <property type="match status" value="1"/>
</dbReference>
<keyword evidence="5" id="KW-1185">Reference proteome</keyword>
<dbReference type="AlphaFoldDB" id="A0AAE1NC77"/>
<dbReference type="GO" id="GO:0004860">
    <property type="term" value="F:protein kinase inhibitor activity"/>
    <property type="evidence" value="ECO:0007669"/>
    <property type="project" value="UniProtKB-KW"/>
</dbReference>
<feature type="compositionally biased region" description="Basic residues" evidence="3">
    <location>
        <begin position="84"/>
        <end position="93"/>
    </location>
</feature>
<proteinExistence type="predicted"/>
<organism evidence="4 5">
    <name type="scientific">Acacia crassicarpa</name>
    <name type="common">northern wattle</name>
    <dbReference type="NCBI Taxonomy" id="499986"/>
    <lineage>
        <taxon>Eukaryota</taxon>
        <taxon>Viridiplantae</taxon>
        <taxon>Streptophyta</taxon>
        <taxon>Embryophyta</taxon>
        <taxon>Tracheophyta</taxon>
        <taxon>Spermatophyta</taxon>
        <taxon>Magnoliopsida</taxon>
        <taxon>eudicotyledons</taxon>
        <taxon>Gunneridae</taxon>
        <taxon>Pentapetalae</taxon>
        <taxon>rosids</taxon>
        <taxon>fabids</taxon>
        <taxon>Fabales</taxon>
        <taxon>Fabaceae</taxon>
        <taxon>Caesalpinioideae</taxon>
        <taxon>mimosoid clade</taxon>
        <taxon>Acacieae</taxon>
        <taxon>Acacia</taxon>
    </lineage>
</organism>
<accession>A0AAE1NC77</accession>
<name>A0AAE1NC77_9FABA</name>
<gene>
    <name evidence="4" type="ORF">QN277_003070</name>
</gene>
<dbReference type="EMBL" id="JAWXYG010000001">
    <property type="protein sequence ID" value="KAK4286525.1"/>
    <property type="molecule type" value="Genomic_DNA"/>
</dbReference>
<feature type="region of interest" description="Disordered" evidence="3">
    <location>
        <begin position="14"/>
        <end position="39"/>
    </location>
</feature>
<reference evidence="4" key="1">
    <citation type="submission" date="2023-10" db="EMBL/GenBank/DDBJ databases">
        <title>Chromosome-level genome of the transformable northern wattle, Acacia crassicarpa.</title>
        <authorList>
            <person name="Massaro I."/>
            <person name="Sinha N.R."/>
            <person name="Poethig S."/>
            <person name="Leichty A.R."/>
        </authorList>
    </citation>
    <scope>NUCLEOTIDE SEQUENCE</scope>
    <source>
        <strain evidence="4">Acra3RX</strain>
        <tissue evidence="4">Leaf</tissue>
    </source>
</reference>
<dbReference type="PANTHER" id="PTHR33142:SF114">
    <property type="entry name" value="CYCLIN-DEPENDENT PROTEIN KINASE INHIBITOR SMR14"/>
    <property type="match status" value="1"/>
</dbReference>
<keyword evidence="1" id="KW-0649">Protein kinase inhibitor</keyword>
<protein>
    <submittedName>
        <fullName evidence="4">Uncharacterized protein</fullName>
    </submittedName>
</protein>